<dbReference type="AlphaFoldDB" id="A0A7J4XLZ5"/>
<evidence type="ECO:0000313" key="2">
    <source>
        <dbReference type="Proteomes" id="UP000422221"/>
    </source>
</evidence>
<name>A0A7J4XLZ5_9BACE</name>
<sequence>MKEISINQLAKIVCDLPVKEKIVVRQKSTNELLGITCSDIFDSDLIIVSQIGGGFSAIFDTSTDNEEVEMCTWLQNIFQSSDYDKTVYLLDKEEVFPELQSMNELWGVTFKVSQPNCHPSRTLSISECALFSSREEAETWIDIHRGMSYDSAFYSEDCSEPKAVLIDSWQRNNEDKISIATVNKVVPNFTGRINNLREDIICNIISILKENELSKILLDGIIEEPTYVLWFGGKSWYDSPVTAVSLTDKGISIEVEDQFENVSTTLYSNDADLAFKNLSWLESIRGDVQEAIKATKAMKKDIQHSS</sequence>
<gene>
    <name evidence="1" type="ORF">F3F73_06265</name>
</gene>
<protein>
    <submittedName>
        <fullName evidence="1">Uncharacterized protein</fullName>
    </submittedName>
</protein>
<dbReference type="EMBL" id="VWMK01000004">
    <property type="protein sequence ID" value="KAA3767996.1"/>
    <property type="molecule type" value="Genomic_DNA"/>
</dbReference>
<comment type="caution">
    <text evidence="1">The sequence shown here is derived from an EMBL/GenBank/DDBJ whole genome shotgun (WGS) entry which is preliminary data.</text>
</comment>
<proteinExistence type="predicted"/>
<accession>A0A7J4XLZ5</accession>
<reference evidence="1 2" key="1">
    <citation type="journal article" date="2019" name="Nat. Med.">
        <title>A library of human gut bacterial isolates paired with longitudinal multiomics data enables mechanistic microbiome research.</title>
        <authorList>
            <person name="Poyet M."/>
            <person name="Groussin M."/>
            <person name="Gibbons S.M."/>
            <person name="Avila-Pacheco J."/>
            <person name="Jiang X."/>
            <person name="Kearney S.M."/>
            <person name="Perrotta A.R."/>
            <person name="Berdy B."/>
            <person name="Zhao S."/>
            <person name="Lieberman T.D."/>
            <person name="Swanson P.K."/>
            <person name="Smith M."/>
            <person name="Roesemann S."/>
            <person name="Alexander J.E."/>
            <person name="Rich S.A."/>
            <person name="Livny J."/>
            <person name="Vlamakis H."/>
            <person name="Clish C."/>
            <person name="Bullock K."/>
            <person name="Deik A."/>
            <person name="Scott J."/>
            <person name="Pierce K.A."/>
            <person name="Xavier R.J."/>
            <person name="Alm E.J."/>
        </authorList>
    </citation>
    <scope>NUCLEOTIDE SEQUENCE [LARGE SCALE GENOMIC DNA]</scope>
    <source>
        <strain evidence="1 2">BIOML-A10</strain>
    </source>
</reference>
<dbReference type="RefSeq" id="WP_130058349.1">
    <property type="nucleotide sequence ID" value="NZ_RCXT01000003.1"/>
</dbReference>
<evidence type="ECO:0000313" key="1">
    <source>
        <dbReference type="EMBL" id="KAA3767996.1"/>
    </source>
</evidence>
<dbReference type="Proteomes" id="UP000422221">
    <property type="component" value="Unassembled WGS sequence"/>
</dbReference>
<organism evidence="1 2">
    <name type="scientific">Bacteroides salyersiae</name>
    <dbReference type="NCBI Taxonomy" id="291644"/>
    <lineage>
        <taxon>Bacteria</taxon>
        <taxon>Pseudomonadati</taxon>
        <taxon>Bacteroidota</taxon>
        <taxon>Bacteroidia</taxon>
        <taxon>Bacteroidales</taxon>
        <taxon>Bacteroidaceae</taxon>
        <taxon>Bacteroides</taxon>
    </lineage>
</organism>